<dbReference type="Pfam" id="PF25893">
    <property type="entry name" value="HH_CzcB"/>
    <property type="match status" value="1"/>
</dbReference>
<feature type="domain" description="CzcB-like C-terminal circularly permuted SH3-like" evidence="8">
    <location>
        <begin position="327"/>
        <end position="387"/>
    </location>
</feature>
<dbReference type="EMBL" id="JBHRYJ010000001">
    <property type="protein sequence ID" value="MFC3674982.1"/>
    <property type="molecule type" value="Genomic_DNA"/>
</dbReference>
<dbReference type="Pfam" id="PF25973">
    <property type="entry name" value="BSH_CzcB"/>
    <property type="match status" value="1"/>
</dbReference>
<evidence type="ECO:0000259" key="8">
    <source>
        <dbReference type="Pfam" id="PF25975"/>
    </source>
</evidence>
<dbReference type="Gene3D" id="2.40.50.100">
    <property type="match status" value="1"/>
</dbReference>
<accession>A0ABV7VDV4</accession>
<dbReference type="PROSITE" id="PS51257">
    <property type="entry name" value="PROKAR_LIPOPROTEIN"/>
    <property type="match status" value="1"/>
</dbReference>
<reference evidence="10" key="1">
    <citation type="journal article" date="2019" name="Int. J. Syst. Evol. Microbiol.">
        <title>The Global Catalogue of Microorganisms (GCM) 10K type strain sequencing project: providing services to taxonomists for standard genome sequencing and annotation.</title>
        <authorList>
            <consortium name="The Broad Institute Genomics Platform"/>
            <consortium name="The Broad Institute Genome Sequencing Center for Infectious Disease"/>
            <person name="Wu L."/>
            <person name="Ma J."/>
        </authorList>
    </citation>
    <scope>NUCLEOTIDE SEQUENCE [LARGE SCALE GENOMIC DNA]</scope>
    <source>
        <strain evidence="10">KCTC 42182</strain>
    </source>
</reference>
<dbReference type="Gene3D" id="2.40.420.20">
    <property type="match status" value="1"/>
</dbReference>
<dbReference type="Pfam" id="PF25975">
    <property type="entry name" value="CzcB_C"/>
    <property type="match status" value="1"/>
</dbReference>
<dbReference type="Gene3D" id="2.40.30.170">
    <property type="match status" value="1"/>
</dbReference>
<comment type="similarity">
    <text evidence="1">Belongs to the membrane fusion protein (MFP) (TC 8.A.1) family.</text>
</comment>
<feature type="domain" description="CusB-like beta-barrel" evidence="6">
    <location>
        <begin position="244"/>
        <end position="317"/>
    </location>
</feature>
<protein>
    <submittedName>
        <fullName evidence="9">Efflux RND transporter periplasmic adaptor subunit</fullName>
    </submittedName>
</protein>
<dbReference type="NCBIfam" id="TIGR01730">
    <property type="entry name" value="RND_mfp"/>
    <property type="match status" value="1"/>
</dbReference>
<evidence type="ECO:0000256" key="2">
    <source>
        <dbReference type="ARBA" id="ARBA00022448"/>
    </source>
</evidence>
<dbReference type="InterPro" id="IPR051909">
    <property type="entry name" value="MFP_Cation_Efflux"/>
</dbReference>
<feature type="compositionally biased region" description="Basic and acidic residues" evidence="3">
    <location>
        <begin position="36"/>
        <end position="50"/>
    </location>
</feature>
<evidence type="ECO:0000313" key="10">
    <source>
        <dbReference type="Proteomes" id="UP001595711"/>
    </source>
</evidence>
<evidence type="ECO:0000256" key="4">
    <source>
        <dbReference type="SAM" id="SignalP"/>
    </source>
</evidence>
<dbReference type="InterPro" id="IPR058648">
    <property type="entry name" value="HH_CzcB-like"/>
</dbReference>
<keyword evidence="4" id="KW-0732">Signal</keyword>
<proteinExistence type="inferred from homology"/>
<feature type="region of interest" description="Disordered" evidence="3">
    <location>
        <begin position="30"/>
        <end position="51"/>
    </location>
</feature>
<dbReference type="Proteomes" id="UP001595711">
    <property type="component" value="Unassembled WGS sequence"/>
</dbReference>
<feature type="signal peptide" evidence="4">
    <location>
        <begin position="1"/>
        <end position="19"/>
    </location>
</feature>
<evidence type="ECO:0000313" key="9">
    <source>
        <dbReference type="EMBL" id="MFC3674982.1"/>
    </source>
</evidence>
<dbReference type="InterPro" id="IPR058792">
    <property type="entry name" value="Beta-barrel_RND_2"/>
</dbReference>
<dbReference type="InterPro" id="IPR058647">
    <property type="entry name" value="BSH_CzcB-like"/>
</dbReference>
<gene>
    <name evidence="9" type="ORF">ACFOOQ_05455</name>
</gene>
<organism evidence="9 10">
    <name type="scientific">Ferrovibrio xuzhouensis</name>
    <dbReference type="NCBI Taxonomy" id="1576914"/>
    <lineage>
        <taxon>Bacteria</taxon>
        <taxon>Pseudomonadati</taxon>
        <taxon>Pseudomonadota</taxon>
        <taxon>Alphaproteobacteria</taxon>
        <taxon>Rhodospirillales</taxon>
        <taxon>Rhodospirillaceae</taxon>
        <taxon>Ferrovibrio</taxon>
    </lineage>
</organism>
<dbReference type="InterPro" id="IPR006143">
    <property type="entry name" value="RND_pump_MFP"/>
</dbReference>
<dbReference type="RefSeq" id="WP_379722687.1">
    <property type="nucleotide sequence ID" value="NZ_JBHRYJ010000001.1"/>
</dbReference>
<comment type="caution">
    <text evidence="9">The sequence shown here is derived from an EMBL/GenBank/DDBJ whole genome shotgun (WGS) entry which is preliminary data.</text>
</comment>
<evidence type="ECO:0000256" key="3">
    <source>
        <dbReference type="SAM" id="MobiDB-lite"/>
    </source>
</evidence>
<dbReference type="SUPFAM" id="SSF111369">
    <property type="entry name" value="HlyD-like secretion proteins"/>
    <property type="match status" value="1"/>
</dbReference>
<dbReference type="PANTHER" id="PTHR30097:SF4">
    <property type="entry name" value="SLR6042 PROTEIN"/>
    <property type="match status" value="1"/>
</dbReference>
<keyword evidence="2" id="KW-0813">Transport</keyword>
<feature type="domain" description="CzcB-like alpha-helical hairpin" evidence="5">
    <location>
        <begin position="133"/>
        <end position="192"/>
    </location>
</feature>
<dbReference type="Pfam" id="PF25954">
    <property type="entry name" value="Beta-barrel_RND_2"/>
    <property type="match status" value="1"/>
</dbReference>
<dbReference type="PANTHER" id="PTHR30097">
    <property type="entry name" value="CATION EFFLUX SYSTEM PROTEIN CUSB"/>
    <property type="match status" value="1"/>
</dbReference>
<evidence type="ECO:0000256" key="1">
    <source>
        <dbReference type="ARBA" id="ARBA00009477"/>
    </source>
</evidence>
<dbReference type="InterPro" id="IPR058649">
    <property type="entry name" value="CzcB_C"/>
</dbReference>
<evidence type="ECO:0000259" key="5">
    <source>
        <dbReference type="Pfam" id="PF25893"/>
    </source>
</evidence>
<feature type="chain" id="PRO_5047184922" evidence="4">
    <location>
        <begin position="20"/>
        <end position="400"/>
    </location>
</feature>
<feature type="domain" description="CzcB-like barrel-sandwich hybrid" evidence="7">
    <location>
        <begin position="94"/>
        <end position="240"/>
    </location>
</feature>
<evidence type="ECO:0000259" key="6">
    <source>
        <dbReference type="Pfam" id="PF25954"/>
    </source>
</evidence>
<evidence type="ECO:0000259" key="7">
    <source>
        <dbReference type="Pfam" id="PF25973"/>
    </source>
</evidence>
<sequence length="400" mass="42626">MNRPATYLALALLVPTLLAGCDENAAAPEQAAAKAATDHAGEPEGGDHAAEAASSVTLTPAQIALADIATARVGRGEVRVPLDLTGEVVLNRQRLAYVVPRVPGYVTKIEKPIGSAVKAGDTLAVIESRELAEMKNAYLGARERAPLALSRMQREEQLWKRKVSSEQDYQDARQVYSEANVLLRTAEQNLVAVGLDPKSAALDGGGRYGVTTPIDGAIIDWNIAQGQMVGAEGAIFTVADLSRLWVMATVNIKDIGRAQVGQQAFIRTRQLGGAVQTGTVDWVGDTVDERTRTQHIRIEVDNAGRRLKPGMFVTATVFTEVKPGVLVVPAAAIQRQKDEAIVFVAAGEGRFERREVTLGLRDPQVAEVTTGLSEGDAVVTKGGFTLKSELEKSGFGGDSH</sequence>
<name>A0ABV7VDV4_9PROT</name>
<keyword evidence="10" id="KW-1185">Reference proteome</keyword>